<dbReference type="Proteomes" id="UP000016183">
    <property type="component" value="Unassembled WGS sequence"/>
</dbReference>
<dbReference type="AlphaFoldDB" id="M2B597"/>
<dbReference type="EMBL" id="AGDZ01000036">
    <property type="protein sequence ID" value="EMB20047.1"/>
    <property type="molecule type" value="Genomic_DNA"/>
</dbReference>
<evidence type="ECO:0000313" key="2">
    <source>
        <dbReference type="EMBL" id="EMB20047.1"/>
    </source>
</evidence>
<dbReference type="PATRIC" id="fig|999437.3.peg.2598"/>
<dbReference type="InterPro" id="IPR041519">
    <property type="entry name" value="HEPN_RiboL-PSP"/>
</dbReference>
<feature type="domain" description="RiboL-PSP-HEPN" evidence="1">
    <location>
        <begin position="180"/>
        <end position="329"/>
    </location>
</feature>
<reference evidence="2 3" key="1">
    <citation type="submission" date="2012-01" db="EMBL/GenBank/DDBJ databases">
        <title>The Genome Sequence of Treponema denticola SP33.</title>
        <authorList>
            <consortium name="The Broad Institute Genome Sequencing Platform"/>
            <person name="Earl A."/>
            <person name="Ward D."/>
            <person name="Feldgarden M."/>
            <person name="Gevers D."/>
            <person name="Blanton J.M."/>
            <person name="Fenno C.J."/>
            <person name="Baranova O.V."/>
            <person name="Mathney J."/>
            <person name="Dewhirst F.E."/>
            <person name="Izard J."/>
            <person name="Young S.K."/>
            <person name="Zeng Q."/>
            <person name="Gargeya S."/>
            <person name="Fitzgerald M."/>
            <person name="Haas B."/>
            <person name="Abouelleil A."/>
            <person name="Alvarado L."/>
            <person name="Arachchi H.M."/>
            <person name="Berlin A."/>
            <person name="Chapman S.B."/>
            <person name="Gearin G."/>
            <person name="Goldberg J."/>
            <person name="Griggs A."/>
            <person name="Gujja S."/>
            <person name="Hansen M."/>
            <person name="Heiman D."/>
            <person name="Howarth C."/>
            <person name="Larimer J."/>
            <person name="Lui A."/>
            <person name="MacDonald P.J.P."/>
            <person name="McCowen C."/>
            <person name="Montmayeur A."/>
            <person name="Murphy C."/>
            <person name="Neiman D."/>
            <person name="Pearson M."/>
            <person name="Priest M."/>
            <person name="Roberts A."/>
            <person name="Saif S."/>
            <person name="Shea T."/>
            <person name="Sisk P."/>
            <person name="Stolte C."/>
            <person name="Sykes S."/>
            <person name="Wortman J."/>
            <person name="Nusbaum C."/>
            <person name="Birren B."/>
        </authorList>
    </citation>
    <scope>NUCLEOTIDE SEQUENCE [LARGE SCALE GENOMIC DNA]</scope>
    <source>
        <strain evidence="2 3">SP33</strain>
    </source>
</reference>
<evidence type="ECO:0000313" key="3">
    <source>
        <dbReference type="Proteomes" id="UP000016183"/>
    </source>
</evidence>
<dbReference type="OrthoDB" id="1453821at2"/>
<evidence type="ECO:0000259" key="1">
    <source>
        <dbReference type="Pfam" id="PF18735"/>
    </source>
</evidence>
<accession>M2B597</accession>
<protein>
    <recommendedName>
        <fullName evidence="1">RiboL-PSP-HEPN domain-containing protein</fullName>
    </recommendedName>
</protein>
<name>M2B597_TREDN</name>
<dbReference type="Pfam" id="PF18735">
    <property type="entry name" value="HEPN_RiboL-PSP"/>
    <property type="match status" value="1"/>
</dbReference>
<dbReference type="HOGENOM" id="CLU_816214_0_0_12"/>
<proteinExistence type="predicted"/>
<gene>
    <name evidence="2" type="ORF">HMPREF9733_02519</name>
</gene>
<comment type="caution">
    <text evidence="2">The sequence shown here is derived from an EMBL/GenBank/DDBJ whole genome shotgun (WGS) entry which is preliminary data.</text>
</comment>
<sequence>MGRDLTIYPIKATKEQLKEIIESHGFNRCKHLWDWPKGTLNYSWFESKDFLSIDGVSADIYPICDEEKKYTQNEWAVHVRNLYSASVFDVKKLNSVLRDIRKKYGGIIKGDYGTNKYAQLWEDESTPMSRGLTFVVNHVNRKIDSLLFAMPESCLKYPETNDISDTMTIIMKSMDPIRVVYNAFVPFIISAFEYFFSQIFQILLKYDDNAIGKRNTYNQKIQFEKVIEISKGENTIEALISNNYSFQNIGQINKAFKEWFDIDINKALFKKKKIGNKIKYLQKTMDEIIQFRHGIIHHFEIDSSLTKDEVNNMLKVLQLVIDEVISCIEQKYTIKIEKEI</sequence>
<dbReference type="RefSeq" id="WP_010697542.1">
    <property type="nucleotide sequence ID" value="NZ_KB442454.1"/>
</dbReference>
<organism evidence="2 3">
    <name type="scientific">Treponema denticola SP33</name>
    <dbReference type="NCBI Taxonomy" id="999437"/>
    <lineage>
        <taxon>Bacteria</taxon>
        <taxon>Pseudomonadati</taxon>
        <taxon>Spirochaetota</taxon>
        <taxon>Spirochaetia</taxon>
        <taxon>Spirochaetales</taxon>
        <taxon>Treponemataceae</taxon>
        <taxon>Treponema</taxon>
    </lineage>
</organism>